<evidence type="ECO:0000256" key="1">
    <source>
        <dbReference type="ARBA" id="ARBA00004477"/>
    </source>
</evidence>
<keyword evidence="5 12" id="KW-0337">GPI-anchor biosynthesis</keyword>
<protein>
    <recommendedName>
        <fullName evidence="4 12">GPI ethanolamine phosphate transferase 1</fullName>
        <ecNumber evidence="12">2.-.-.-</ecNumber>
    </recommendedName>
</protein>
<dbReference type="Gene3D" id="3.40.720.10">
    <property type="entry name" value="Alkaline Phosphatase, subunit A"/>
    <property type="match status" value="1"/>
</dbReference>
<dbReference type="GeneID" id="108083963"/>
<evidence type="ECO:0000256" key="2">
    <source>
        <dbReference type="ARBA" id="ARBA00004687"/>
    </source>
</evidence>
<dbReference type="PANTHER" id="PTHR12250">
    <property type="entry name" value="PHOSPHATIDYLINOSITOL GLYCAN, CLASS N"/>
    <property type="match status" value="1"/>
</dbReference>
<feature type="transmembrane region" description="Helical" evidence="12">
    <location>
        <begin position="732"/>
        <end position="751"/>
    </location>
</feature>
<keyword evidence="9 12" id="KW-1133">Transmembrane helix</keyword>
<feature type="transmembrane region" description="Helical" evidence="12">
    <location>
        <begin position="416"/>
        <end position="438"/>
    </location>
</feature>
<dbReference type="OrthoDB" id="2748310at2759"/>
<name>A0A6P4JLD0_DROKI</name>
<evidence type="ECO:0000256" key="5">
    <source>
        <dbReference type="ARBA" id="ARBA00022502"/>
    </source>
</evidence>
<dbReference type="PANTHER" id="PTHR12250:SF0">
    <property type="entry name" value="GPI ETHANOLAMINE PHOSPHATE TRANSFERASE 1"/>
    <property type="match status" value="1"/>
</dbReference>
<dbReference type="Pfam" id="PF04987">
    <property type="entry name" value="PigN"/>
    <property type="match status" value="1"/>
</dbReference>
<dbReference type="UniPathway" id="UPA00196"/>
<evidence type="ECO:0000256" key="10">
    <source>
        <dbReference type="ARBA" id="ARBA00023136"/>
    </source>
</evidence>
<dbReference type="InterPro" id="IPR007070">
    <property type="entry name" value="GPI_EtnP_transferase_1"/>
</dbReference>
<comment type="subcellular location">
    <subcellularLocation>
        <location evidence="1 12">Endoplasmic reticulum membrane</location>
        <topology evidence="1 12">Multi-pass membrane protein</topology>
    </subcellularLocation>
</comment>
<evidence type="ECO:0000256" key="11">
    <source>
        <dbReference type="ARBA" id="ARBA00023180"/>
    </source>
</evidence>
<evidence type="ECO:0000256" key="12">
    <source>
        <dbReference type="RuleBase" id="RU367138"/>
    </source>
</evidence>
<dbReference type="GO" id="GO:0051377">
    <property type="term" value="F:mannose-ethanolamine phosphotransferase activity"/>
    <property type="evidence" value="ECO:0007669"/>
    <property type="project" value="UniProtKB-UniRule"/>
</dbReference>
<feature type="domain" description="GPI ethanolamine phosphate transferase 1 C-terminal" evidence="13">
    <location>
        <begin position="409"/>
        <end position="829"/>
    </location>
</feature>
<gene>
    <name evidence="15" type="primary">LOC108083963</name>
</gene>
<feature type="transmembrane region" description="Helical" evidence="12">
    <location>
        <begin position="555"/>
        <end position="576"/>
    </location>
</feature>
<organism evidence="14 15">
    <name type="scientific">Drosophila kikkawai</name>
    <name type="common">Fruit fly</name>
    <dbReference type="NCBI Taxonomy" id="30033"/>
    <lineage>
        <taxon>Eukaryota</taxon>
        <taxon>Metazoa</taxon>
        <taxon>Ecdysozoa</taxon>
        <taxon>Arthropoda</taxon>
        <taxon>Hexapoda</taxon>
        <taxon>Insecta</taxon>
        <taxon>Pterygota</taxon>
        <taxon>Neoptera</taxon>
        <taxon>Endopterygota</taxon>
        <taxon>Diptera</taxon>
        <taxon>Brachycera</taxon>
        <taxon>Muscomorpha</taxon>
        <taxon>Ephydroidea</taxon>
        <taxon>Drosophilidae</taxon>
        <taxon>Drosophila</taxon>
        <taxon>Sophophora</taxon>
    </lineage>
</organism>
<evidence type="ECO:0000256" key="6">
    <source>
        <dbReference type="ARBA" id="ARBA00022679"/>
    </source>
</evidence>
<evidence type="ECO:0000256" key="3">
    <source>
        <dbReference type="ARBA" id="ARBA00008400"/>
    </source>
</evidence>
<dbReference type="FunFam" id="3.40.720.10:FF:000132">
    <property type="entry name" value="AT28040p"/>
    <property type="match status" value="1"/>
</dbReference>
<feature type="transmembrane region" description="Helical" evidence="12">
    <location>
        <begin position="508"/>
        <end position="527"/>
    </location>
</feature>
<dbReference type="CDD" id="cd16020">
    <property type="entry name" value="GPI_EPT_1"/>
    <property type="match status" value="1"/>
</dbReference>
<keyword evidence="11" id="KW-0325">Glycoprotein</keyword>
<feature type="transmembrane region" description="Helical" evidence="12">
    <location>
        <begin position="807"/>
        <end position="826"/>
    </location>
</feature>
<feature type="transmembrane region" description="Helical" evidence="12">
    <location>
        <begin position="450"/>
        <end position="472"/>
    </location>
</feature>
<keyword evidence="6 12" id="KW-0808">Transferase</keyword>
<feature type="transmembrane region" description="Helical" evidence="12">
    <location>
        <begin position="588"/>
        <end position="605"/>
    </location>
</feature>
<reference evidence="15" key="1">
    <citation type="submission" date="2025-08" db="UniProtKB">
        <authorList>
            <consortium name="RefSeq"/>
        </authorList>
    </citation>
    <scope>IDENTIFICATION</scope>
    <source>
        <strain evidence="15">14028-0561.14</strain>
        <tissue evidence="15">Whole fly</tissue>
    </source>
</reference>
<evidence type="ECO:0000256" key="8">
    <source>
        <dbReference type="ARBA" id="ARBA00022824"/>
    </source>
</evidence>
<keyword evidence="10 12" id="KW-0472">Membrane</keyword>
<feature type="transmembrane region" description="Helical" evidence="12">
    <location>
        <begin position="611"/>
        <end position="628"/>
    </location>
</feature>
<evidence type="ECO:0000256" key="7">
    <source>
        <dbReference type="ARBA" id="ARBA00022692"/>
    </source>
</evidence>
<keyword evidence="14" id="KW-1185">Reference proteome</keyword>
<dbReference type="RefSeq" id="XP_017035459.1">
    <property type="nucleotide sequence ID" value="XM_017179970.3"/>
</dbReference>
<evidence type="ECO:0000313" key="14">
    <source>
        <dbReference type="Proteomes" id="UP001652661"/>
    </source>
</evidence>
<dbReference type="Proteomes" id="UP001652661">
    <property type="component" value="Chromosome 3R"/>
</dbReference>
<dbReference type="AlphaFoldDB" id="A0A6P4JLD0"/>
<comment type="similarity">
    <text evidence="3 12">Belongs to the PIGG/PIGN/PIGO family. PIGN subfamily.</text>
</comment>
<feature type="transmembrane region" description="Helical" evidence="12">
    <location>
        <begin position="478"/>
        <end position="496"/>
    </location>
</feature>
<dbReference type="InterPro" id="IPR017850">
    <property type="entry name" value="Alkaline_phosphatase_core_sf"/>
</dbReference>
<dbReference type="EC" id="2.-.-.-" evidence="12"/>
<evidence type="ECO:0000256" key="4">
    <source>
        <dbReference type="ARBA" id="ARBA00020831"/>
    </source>
</evidence>
<evidence type="ECO:0000313" key="15">
    <source>
        <dbReference type="RefSeq" id="XP_017035459.1"/>
    </source>
</evidence>
<dbReference type="InterPro" id="IPR017852">
    <property type="entry name" value="GPI_EtnP_transferase_1_C"/>
</dbReference>
<dbReference type="InterPro" id="IPR037671">
    <property type="entry name" value="PIGN_N"/>
</dbReference>
<dbReference type="SUPFAM" id="SSF53649">
    <property type="entry name" value="Alkaline phosphatase-like"/>
    <property type="match status" value="1"/>
</dbReference>
<feature type="transmembrane region" description="Helical" evidence="12">
    <location>
        <begin position="640"/>
        <end position="658"/>
    </location>
</feature>
<feature type="transmembrane region" description="Helical" evidence="12">
    <location>
        <begin position="771"/>
        <end position="795"/>
    </location>
</feature>
<dbReference type="GO" id="GO:0006506">
    <property type="term" value="P:GPI anchor biosynthetic process"/>
    <property type="evidence" value="ECO:0007669"/>
    <property type="project" value="UniProtKB-UniPathway"/>
</dbReference>
<feature type="transmembrane region" description="Helical" evidence="12">
    <location>
        <begin position="846"/>
        <end position="864"/>
    </location>
</feature>
<dbReference type="GO" id="GO:0005789">
    <property type="term" value="C:endoplasmic reticulum membrane"/>
    <property type="evidence" value="ECO:0007669"/>
    <property type="project" value="UniProtKB-SubCell"/>
</dbReference>
<keyword evidence="7 12" id="KW-0812">Transmembrane</keyword>
<evidence type="ECO:0000259" key="13">
    <source>
        <dbReference type="Pfam" id="PF04987"/>
    </source>
</evidence>
<keyword evidence="8 12" id="KW-0256">Endoplasmic reticulum</keyword>
<sequence length="889" mass="101736">MWRLRALVVHIFLLVSILTTYFSSTILPGLVPQKTMREMGFEPPADRLVVFLTDGLRAASFMARNGRAVPDLSKLYRTQGRIAISRSSPPTQTATGHIAVFGGFRQDPTAALVNFRYVPVPFDTVFNRSRLAIGWVHPIMENVFMYLPHGGAPLRFTVGRRKSYQFDAWVFKEIEEFLARRDNVKEVYNHKGAVFFVYLADMDLWAHRYTPLSPRFNRQLLHTQKGIHTSYEFFEQVFNDSRTAYLWTSDHGMKNSGYHGTSSTYEIETPLFMWGAGVKRTVGPNAVFPTRRNASRLEQIQLAPLMSALIGLPPPMNNIAMMPRGYLNVSTEYEVMALHLNALQILHQAEIVIARNEHALFYEWLPTFDSLNLKQIADYKAKFKYLVSQGHNQEAMNDCRRITRLAQMCLTYYHEYYQSPLLVATTISYLVWLYCLLLQLTRIATENERMGLATMSTVVLSGLGIIQVVLFVLQKVPLLTSVCLLLPTCLLIMAQAERSAKGDVVKAPYMNILSILVPAALVILMVFEHRYLAELYALPVFLHYHRLFSKPSIKFFLWISLVCFVSGSLLISQYPISYGINPKFLKSSYLLYTGMLVALVRPLVLRHQIDLQAWAINAVTLVTGAYGIHLFDSNKRVPGYVTAISWFFLVYAFLSFRYSDASHNTTIRRLQLITMNMITLHALLCERWGSLAIQLLVTELLLGLQQYEDAKRYDDADKEPKPLQHLKQSYRYGFAIVLYFYVSFFLAGHWIAEFAFKANTARLFYPDYAMLIPGCLTILKIVLPSLIVISTLYALVPFVRQNIRSTFTCVLLISNVMGLYFCYYVQNKGYYNNVRHSLDKLLITHVVNLLLLGCCCIVVAFLGGTEMEKSPRKDEKHVRFTTPDEESEI</sequence>
<accession>A0A6P4JLD0</accession>
<evidence type="ECO:0000256" key="9">
    <source>
        <dbReference type="ARBA" id="ARBA00022989"/>
    </source>
</evidence>
<comment type="function">
    <text evidence="12">Ethanolamine phosphate transferase involved in glycosylphosphatidylinositol-anchor biosynthesis. Transfers ethanolamine phosphate to the first alpha-1,4-linked mannose of the glycosylphosphatidylinositol precursor of GPI-anchor.</text>
</comment>
<comment type="pathway">
    <text evidence="2 12">Glycolipid biosynthesis; glycosylphosphatidylinositol-anchor biosynthesis.</text>
</comment>
<proteinExistence type="inferred from homology"/>